<keyword evidence="10" id="KW-1185">Reference proteome</keyword>
<dbReference type="InterPro" id="IPR002942">
    <property type="entry name" value="S4_RNA-bd"/>
</dbReference>
<dbReference type="PROSITE" id="PS01149">
    <property type="entry name" value="PSI_RSU"/>
    <property type="match status" value="1"/>
</dbReference>
<evidence type="ECO:0000256" key="7">
    <source>
        <dbReference type="RuleBase" id="RU003887"/>
    </source>
</evidence>
<keyword evidence="3 7" id="KW-0413">Isomerase</keyword>
<comment type="similarity">
    <text evidence="1 7">Belongs to the pseudouridine synthase RsuA family.</text>
</comment>
<dbReference type="CDD" id="cd00165">
    <property type="entry name" value="S4"/>
    <property type="match status" value="1"/>
</dbReference>
<dbReference type="InterPro" id="IPR020103">
    <property type="entry name" value="PsdUridine_synth_cat_dom_sf"/>
</dbReference>
<evidence type="ECO:0000256" key="4">
    <source>
        <dbReference type="ARBA" id="ARBA00036749"/>
    </source>
</evidence>
<dbReference type="InterPro" id="IPR020094">
    <property type="entry name" value="TruA/RsuA/RluB/E/F_N"/>
</dbReference>
<dbReference type="SMART" id="SM00363">
    <property type="entry name" value="S4"/>
    <property type="match status" value="1"/>
</dbReference>
<evidence type="ECO:0000256" key="1">
    <source>
        <dbReference type="ARBA" id="ARBA00008348"/>
    </source>
</evidence>
<dbReference type="SUPFAM" id="SSF55120">
    <property type="entry name" value="Pseudouridine synthase"/>
    <property type="match status" value="1"/>
</dbReference>
<dbReference type="NCBIfam" id="TIGR00093">
    <property type="entry name" value="pseudouridine synthase"/>
    <property type="match status" value="1"/>
</dbReference>
<dbReference type="InterPro" id="IPR036986">
    <property type="entry name" value="S4_RNA-bd_sf"/>
</dbReference>
<comment type="function">
    <text evidence="5">Responsible for synthesis of pseudouridine from uracil-516 in 16S ribosomal RNA.</text>
</comment>
<dbReference type="PANTHER" id="PTHR47683">
    <property type="entry name" value="PSEUDOURIDINE SYNTHASE FAMILY PROTEIN-RELATED"/>
    <property type="match status" value="1"/>
</dbReference>
<dbReference type="InterPro" id="IPR006145">
    <property type="entry name" value="PsdUridine_synth_RsuA/RluA"/>
</dbReference>
<dbReference type="Gene3D" id="3.30.70.580">
    <property type="entry name" value="Pseudouridine synthase I, catalytic domain, N-terminal subdomain"/>
    <property type="match status" value="1"/>
</dbReference>
<gene>
    <name evidence="9" type="ORF">A3K91_0041</name>
</gene>
<dbReference type="InterPro" id="IPR000748">
    <property type="entry name" value="PsdUridine_synth_RsuA/RluB/E/F"/>
</dbReference>
<dbReference type="InterPro" id="IPR050343">
    <property type="entry name" value="RsuA_PseudoU_synthase"/>
</dbReference>
<accession>A0ABN4N0J7</accession>
<evidence type="ECO:0000256" key="2">
    <source>
        <dbReference type="ARBA" id="ARBA00022884"/>
    </source>
</evidence>
<dbReference type="SUPFAM" id="SSF55174">
    <property type="entry name" value="Alpha-L RNA-binding motif"/>
    <property type="match status" value="1"/>
</dbReference>
<keyword evidence="2 6" id="KW-0694">RNA-binding</keyword>
<proteinExistence type="inferred from homology"/>
<protein>
    <recommendedName>
        <fullName evidence="7">Pseudouridine synthase</fullName>
        <ecNumber evidence="7">5.4.99.-</ecNumber>
    </recommendedName>
</protein>
<sequence length="245" mass="27299">MGIPKRMVVKRMRLDKFISKATELSRKESKKIMHAGEITVNDQIVKDPGLHVDIANDDVMWAGEPLSVATGNRYILLHKPEGFECTLKAKEYPIVTELIAVPELGSLRIAGRLDVDTTGALLISDDGGWLHRVTSPKHEHAKVYELTLADAMDSDAQEKAVKKVAEGILLEGDHEPTKPAILEFIDETHARLTLEQGKYHQVKRMMGYFGNKVVELHRASIGHINLDGLDKGDSRFLTAEEVAKF</sequence>
<evidence type="ECO:0000313" key="10">
    <source>
        <dbReference type="Proteomes" id="UP000076104"/>
    </source>
</evidence>
<evidence type="ECO:0000256" key="3">
    <source>
        <dbReference type="ARBA" id="ARBA00023235"/>
    </source>
</evidence>
<dbReference type="Proteomes" id="UP000076104">
    <property type="component" value="Chromosome"/>
</dbReference>
<feature type="domain" description="RNA-binding S4" evidence="8">
    <location>
        <begin position="12"/>
        <end position="76"/>
    </location>
</feature>
<reference evidence="9 10" key="1">
    <citation type="submission" date="2016-03" db="EMBL/GenBank/DDBJ databases">
        <title>Genome sequencing of Psychrobacter alimentarius PAMC 27889.</title>
        <authorList>
            <person name="Lee J."/>
            <person name="Kim O.-S."/>
        </authorList>
    </citation>
    <scope>NUCLEOTIDE SEQUENCE [LARGE SCALE GENOMIC DNA]</scope>
    <source>
        <strain evidence="9 10">PAMC 27889</strain>
    </source>
</reference>
<dbReference type="PROSITE" id="PS50889">
    <property type="entry name" value="S4"/>
    <property type="match status" value="1"/>
</dbReference>
<dbReference type="PANTHER" id="PTHR47683:SF4">
    <property type="entry name" value="PSEUDOURIDINE SYNTHASE"/>
    <property type="match status" value="1"/>
</dbReference>
<comment type="catalytic activity">
    <reaction evidence="4">
        <text>uridine(516) in 16S rRNA = pseudouridine(516) in 16S rRNA</text>
        <dbReference type="Rhea" id="RHEA:38867"/>
        <dbReference type="Rhea" id="RHEA-COMP:10089"/>
        <dbReference type="Rhea" id="RHEA-COMP:10090"/>
        <dbReference type="ChEBI" id="CHEBI:65314"/>
        <dbReference type="ChEBI" id="CHEBI:65315"/>
        <dbReference type="EC" id="5.4.99.19"/>
    </reaction>
</comment>
<evidence type="ECO:0000313" key="9">
    <source>
        <dbReference type="EMBL" id="AMT95680.1"/>
    </source>
</evidence>
<dbReference type="EMBL" id="CP014945">
    <property type="protein sequence ID" value="AMT95680.1"/>
    <property type="molecule type" value="Genomic_DNA"/>
</dbReference>
<evidence type="ECO:0000259" key="8">
    <source>
        <dbReference type="SMART" id="SM00363"/>
    </source>
</evidence>
<dbReference type="CDD" id="cd02553">
    <property type="entry name" value="PseudoU_synth_RsuA"/>
    <property type="match status" value="1"/>
</dbReference>
<dbReference type="Gene3D" id="3.10.290.10">
    <property type="entry name" value="RNA-binding S4 domain"/>
    <property type="match status" value="1"/>
</dbReference>
<dbReference type="Pfam" id="PF01479">
    <property type="entry name" value="S4"/>
    <property type="match status" value="1"/>
</dbReference>
<dbReference type="EC" id="5.4.99.-" evidence="7"/>
<evidence type="ECO:0000256" key="6">
    <source>
        <dbReference type="PROSITE-ProRule" id="PRU00182"/>
    </source>
</evidence>
<evidence type="ECO:0000256" key="5">
    <source>
        <dbReference type="ARBA" id="ARBA00037590"/>
    </source>
</evidence>
<organism evidence="9 10">
    <name type="scientific">Psychrobacter alimentarius</name>
    <dbReference type="NCBI Taxonomy" id="261164"/>
    <lineage>
        <taxon>Bacteria</taxon>
        <taxon>Pseudomonadati</taxon>
        <taxon>Pseudomonadota</taxon>
        <taxon>Gammaproteobacteria</taxon>
        <taxon>Moraxellales</taxon>
        <taxon>Moraxellaceae</taxon>
        <taxon>Psychrobacter</taxon>
    </lineage>
</organism>
<name>A0ABN4N0J7_9GAMM</name>
<dbReference type="InterPro" id="IPR042092">
    <property type="entry name" value="PsdUridine_s_RsuA/RluB/E/F_cat"/>
</dbReference>
<dbReference type="Gene3D" id="3.30.70.1560">
    <property type="entry name" value="Alpha-L RNA-binding motif"/>
    <property type="match status" value="1"/>
</dbReference>
<dbReference type="InterPro" id="IPR018496">
    <property type="entry name" value="PsdUridine_synth_RsuA/RluB_CS"/>
</dbReference>
<dbReference type="Pfam" id="PF00849">
    <property type="entry name" value="PseudoU_synth_2"/>
    <property type="match status" value="1"/>
</dbReference>